<evidence type="ECO:0000313" key="1">
    <source>
        <dbReference type="EMBL" id="GAA3565109.1"/>
    </source>
</evidence>
<dbReference type="Proteomes" id="UP001500689">
    <property type="component" value="Unassembled WGS sequence"/>
</dbReference>
<comment type="caution">
    <text evidence="1">The sequence shown here is derived from an EMBL/GenBank/DDBJ whole genome shotgun (WGS) entry which is preliminary data.</text>
</comment>
<proteinExistence type="predicted"/>
<dbReference type="RefSeq" id="WP_344865052.1">
    <property type="nucleotide sequence ID" value="NZ_BAAAZN010000013.1"/>
</dbReference>
<accession>A0ABP6XDA9</accession>
<sequence length="93" mass="10547">MFAAVLAGPRVTVHLLRRLFAATLEAAESVPRIATALDDIRATVRHLERLLTYVAEELPELSDHLDRIRARLDGLEALERQRHQARSEEPADR</sequence>
<protein>
    <submittedName>
        <fullName evidence="1">Uncharacterized protein</fullName>
    </submittedName>
</protein>
<reference evidence="2" key="1">
    <citation type="journal article" date="2019" name="Int. J. Syst. Evol. Microbiol.">
        <title>The Global Catalogue of Microorganisms (GCM) 10K type strain sequencing project: providing services to taxonomists for standard genome sequencing and annotation.</title>
        <authorList>
            <consortium name="The Broad Institute Genomics Platform"/>
            <consortium name="The Broad Institute Genome Sequencing Center for Infectious Disease"/>
            <person name="Wu L."/>
            <person name="Ma J."/>
        </authorList>
    </citation>
    <scope>NUCLEOTIDE SEQUENCE [LARGE SCALE GENOMIC DNA]</scope>
    <source>
        <strain evidence="2">JCM 16898</strain>
    </source>
</reference>
<name>A0ABP6XDA9_9PSEU</name>
<dbReference type="EMBL" id="BAAAZN010000013">
    <property type="protein sequence ID" value="GAA3565109.1"/>
    <property type="molecule type" value="Genomic_DNA"/>
</dbReference>
<keyword evidence="2" id="KW-1185">Reference proteome</keyword>
<gene>
    <name evidence="1" type="ORF">GCM10022222_56070</name>
</gene>
<evidence type="ECO:0000313" key="2">
    <source>
        <dbReference type="Proteomes" id="UP001500689"/>
    </source>
</evidence>
<organism evidence="1 2">
    <name type="scientific">Amycolatopsis ultiminotia</name>
    <dbReference type="NCBI Taxonomy" id="543629"/>
    <lineage>
        <taxon>Bacteria</taxon>
        <taxon>Bacillati</taxon>
        <taxon>Actinomycetota</taxon>
        <taxon>Actinomycetes</taxon>
        <taxon>Pseudonocardiales</taxon>
        <taxon>Pseudonocardiaceae</taxon>
        <taxon>Amycolatopsis</taxon>
    </lineage>
</organism>